<sequence length="134" mass="13549">MPIIKPVFTATSTVTGDITVATATSVTPAPARFTVFVTAPMVAGGITSIPAANFIDDTGAAITTLPAVTANSYANVYINGVIQPTSVYTLSTTALNIDDEVSVGAPVIVEFVTHTATSTSTPTSTLGVTTVIIT</sequence>
<gene>
    <name evidence="2" type="ORF">C3744_17090</name>
</gene>
<dbReference type="InterPro" id="IPR025237">
    <property type="entry name" value="DUF4183"/>
</dbReference>
<evidence type="ECO:0000313" key="2">
    <source>
        <dbReference type="EMBL" id="RDZ12881.1"/>
    </source>
</evidence>
<proteinExistence type="predicted"/>
<comment type="caution">
    <text evidence="2">The sequence shown here is derived from an EMBL/GenBank/DDBJ whole genome shotgun (WGS) entry which is preliminary data.</text>
</comment>
<name>A0A3D8X059_PRIMG</name>
<accession>A0A3D8X059</accession>
<organism evidence="2 3">
    <name type="scientific">Priestia megaterium</name>
    <name type="common">Bacillus megaterium</name>
    <dbReference type="NCBI Taxonomy" id="1404"/>
    <lineage>
        <taxon>Bacteria</taxon>
        <taxon>Bacillati</taxon>
        <taxon>Bacillota</taxon>
        <taxon>Bacilli</taxon>
        <taxon>Bacillales</taxon>
        <taxon>Bacillaceae</taxon>
        <taxon>Priestia</taxon>
    </lineage>
</organism>
<dbReference type="EMBL" id="PQWM01000016">
    <property type="protein sequence ID" value="RDZ12881.1"/>
    <property type="molecule type" value="Genomic_DNA"/>
</dbReference>
<feature type="domain" description="DUF4183" evidence="1">
    <location>
        <begin position="51"/>
        <end position="111"/>
    </location>
</feature>
<reference evidence="2 3" key="1">
    <citation type="journal article" date="2018" name="Appl. Environ. Microbiol.">
        <title>Antimicrobial susceptibility testing and tentative epidemiological cut-off values of five Bacillus species relevant for use as animal feed additives or for plant protection.</title>
        <authorList>
            <person name="Agerso Y."/>
            <person name="Stuer-Lauridsen B."/>
            <person name="Bjerre K."/>
            <person name="Jensen M.G."/>
            <person name="Johansen E."/>
            <person name="Bennedsen M."/>
            <person name="Brockmann E."/>
            <person name="Nielsen B."/>
        </authorList>
    </citation>
    <scope>NUCLEOTIDE SEQUENCE [LARGE SCALE GENOMIC DNA]</scope>
    <source>
        <strain evidence="2 3">CHCC20162</strain>
    </source>
</reference>
<evidence type="ECO:0000259" key="1">
    <source>
        <dbReference type="Pfam" id="PF13799"/>
    </source>
</evidence>
<dbReference type="RefSeq" id="WP_116075609.1">
    <property type="nucleotide sequence ID" value="NZ_CP187640.1"/>
</dbReference>
<dbReference type="Pfam" id="PF13799">
    <property type="entry name" value="DUF4183"/>
    <property type="match status" value="1"/>
</dbReference>
<dbReference type="AlphaFoldDB" id="A0A3D8X059"/>
<evidence type="ECO:0000313" key="3">
    <source>
        <dbReference type="Proteomes" id="UP000256519"/>
    </source>
</evidence>
<dbReference type="Proteomes" id="UP000256519">
    <property type="component" value="Unassembled WGS sequence"/>
</dbReference>
<protein>
    <recommendedName>
        <fullName evidence="1">DUF4183 domain-containing protein</fullName>
    </recommendedName>
</protein>